<evidence type="ECO:0000313" key="2">
    <source>
        <dbReference type="Proteomes" id="UP000789508"/>
    </source>
</evidence>
<dbReference type="EMBL" id="CAJVPS010055722">
    <property type="protein sequence ID" value="CAG8776059.1"/>
    <property type="molecule type" value="Genomic_DNA"/>
</dbReference>
<organism evidence="1 2">
    <name type="scientific">Ambispora leptoticha</name>
    <dbReference type="NCBI Taxonomy" id="144679"/>
    <lineage>
        <taxon>Eukaryota</taxon>
        <taxon>Fungi</taxon>
        <taxon>Fungi incertae sedis</taxon>
        <taxon>Mucoromycota</taxon>
        <taxon>Glomeromycotina</taxon>
        <taxon>Glomeromycetes</taxon>
        <taxon>Archaeosporales</taxon>
        <taxon>Ambisporaceae</taxon>
        <taxon>Ambispora</taxon>
    </lineage>
</organism>
<comment type="caution">
    <text evidence="1">The sequence shown here is derived from an EMBL/GenBank/DDBJ whole genome shotgun (WGS) entry which is preliminary data.</text>
</comment>
<accession>A0A9N9JEU5</accession>
<reference evidence="1" key="1">
    <citation type="submission" date="2021-06" db="EMBL/GenBank/DDBJ databases">
        <authorList>
            <person name="Kallberg Y."/>
            <person name="Tangrot J."/>
            <person name="Rosling A."/>
        </authorList>
    </citation>
    <scope>NUCLEOTIDE SEQUENCE</scope>
    <source>
        <strain evidence="1">FL130A</strain>
    </source>
</reference>
<name>A0A9N9JEU5_9GLOM</name>
<keyword evidence="2" id="KW-1185">Reference proteome</keyword>
<sequence>IVKDAWNDELKYVLQFQQENLRTILEQLNHIMIHFYKKDLETR</sequence>
<evidence type="ECO:0000313" key="1">
    <source>
        <dbReference type="EMBL" id="CAG8776059.1"/>
    </source>
</evidence>
<protein>
    <submittedName>
        <fullName evidence="1">7089_t:CDS:1</fullName>
    </submittedName>
</protein>
<feature type="non-terminal residue" evidence="1">
    <location>
        <position position="1"/>
    </location>
</feature>
<dbReference type="AlphaFoldDB" id="A0A9N9JEU5"/>
<gene>
    <name evidence="1" type="ORF">ALEPTO_LOCUS14410</name>
</gene>
<dbReference type="Proteomes" id="UP000789508">
    <property type="component" value="Unassembled WGS sequence"/>
</dbReference>
<proteinExistence type="predicted"/>